<dbReference type="InterPro" id="IPR016160">
    <property type="entry name" value="Ald_DH_CS_CYS"/>
</dbReference>
<dbReference type="InterPro" id="IPR029510">
    <property type="entry name" value="Ald_DH_CS_GLU"/>
</dbReference>
<dbReference type="OrthoDB" id="310895at2759"/>
<name>A0A1W4X5T2_AGRPL</name>
<dbReference type="KEGG" id="apln:108739019"/>
<dbReference type="RefSeq" id="XP_018328187.1">
    <property type="nucleotide sequence ID" value="XM_018472685.2"/>
</dbReference>
<dbReference type="InterPro" id="IPR016161">
    <property type="entry name" value="Ald_DH/histidinol_DH"/>
</dbReference>
<dbReference type="GeneID" id="108739019"/>
<sequence>MTSQQEIPVLYTEIFINNKFQKSTKKRTFETLNPATGKLIAKIEYGSEEDVDLAVRAAEKAFEFDSPWRTIDASERGRLLYKLADVIEKEKEYIAKLEALDTGKPYSMALLADIPGVVDNLRYYAGWADKITGQVIPLNGSFHTYTRHEPIGVCGLIIPWNFPLLLLAMKLGASLAAGNTVVIKPAEQSPLTSLYLGHLVQEVGFPPGVINIVPGDRITGAAVVDHPRVQKISFTGSSQVGLKIHKAVAQENNLKRVTLEMGGKSAVIVLGDVNVDEAVQKAQDAVFTNQGQVCCAFSRTFVHSSIYDEFVKKSAERAKTIKIGDPFDQETQHGAQIDETQMNRILNYISLGVKEGARLVAGGNRVGKTGYFVEPTVFADVQDNHTIAKEEIFGPVQQILKFDDIDEAIKRANQSEYGLAAGVFSNDVDKINYIVPRLKAGSVWVNCYLASGLQSPFGGYKNSGIGREGGYYGLLPYLEVKTVSMPVLKKVS</sequence>
<dbReference type="InterPro" id="IPR015590">
    <property type="entry name" value="Aldehyde_DH_dom"/>
</dbReference>
<dbReference type="STRING" id="224129.A0A1W4X5T2"/>
<accession>A0A1W4X5T2</accession>
<evidence type="ECO:0000313" key="7">
    <source>
        <dbReference type="RefSeq" id="XP_018328187.1"/>
    </source>
</evidence>
<dbReference type="PANTHER" id="PTHR11699">
    <property type="entry name" value="ALDEHYDE DEHYDROGENASE-RELATED"/>
    <property type="match status" value="1"/>
</dbReference>
<dbReference type="InParanoid" id="A0A1W4X5T2"/>
<dbReference type="Proteomes" id="UP000192223">
    <property type="component" value="Unplaced"/>
</dbReference>
<proteinExistence type="inferred from homology"/>
<evidence type="ECO:0000256" key="4">
    <source>
        <dbReference type="RuleBase" id="RU003345"/>
    </source>
</evidence>
<dbReference type="PROSITE" id="PS00687">
    <property type="entry name" value="ALDEHYDE_DEHYDR_GLU"/>
    <property type="match status" value="1"/>
</dbReference>
<feature type="domain" description="Aldehyde dehydrogenase" evidence="5">
    <location>
        <begin position="22"/>
        <end position="483"/>
    </location>
</feature>
<gene>
    <name evidence="7" type="primary">LOC108739019</name>
</gene>
<dbReference type="InterPro" id="IPR016162">
    <property type="entry name" value="Ald_DH_N"/>
</dbReference>
<evidence type="ECO:0000256" key="1">
    <source>
        <dbReference type="ARBA" id="ARBA00009986"/>
    </source>
</evidence>
<dbReference type="PROSITE" id="PS00070">
    <property type="entry name" value="ALDEHYDE_DEHYDR_CYS"/>
    <property type="match status" value="1"/>
</dbReference>
<dbReference type="Pfam" id="PF00171">
    <property type="entry name" value="Aldedh"/>
    <property type="match status" value="1"/>
</dbReference>
<dbReference type="AlphaFoldDB" id="A0A1W4X5T2"/>
<organism evidence="6 7">
    <name type="scientific">Agrilus planipennis</name>
    <name type="common">Emerald ash borer</name>
    <name type="synonym">Agrilus marcopoli</name>
    <dbReference type="NCBI Taxonomy" id="224129"/>
    <lineage>
        <taxon>Eukaryota</taxon>
        <taxon>Metazoa</taxon>
        <taxon>Ecdysozoa</taxon>
        <taxon>Arthropoda</taxon>
        <taxon>Hexapoda</taxon>
        <taxon>Insecta</taxon>
        <taxon>Pterygota</taxon>
        <taxon>Neoptera</taxon>
        <taxon>Endopterygota</taxon>
        <taxon>Coleoptera</taxon>
        <taxon>Polyphaga</taxon>
        <taxon>Elateriformia</taxon>
        <taxon>Buprestoidea</taxon>
        <taxon>Buprestidae</taxon>
        <taxon>Agrilinae</taxon>
        <taxon>Agrilus</taxon>
    </lineage>
</organism>
<evidence type="ECO:0000256" key="2">
    <source>
        <dbReference type="ARBA" id="ARBA00023002"/>
    </source>
</evidence>
<comment type="similarity">
    <text evidence="1 4">Belongs to the aldehyde dehydrogenase family.</text>
</comment>
<evidence type="ECO:0000256" key="3">
    <source>
        <dbReference type="PROSITE-ProRule" id="PRU10007"/>
    </source>
</evidence>
<feature type="active site" evidence="3">
    <location>
        <position position="260"/>
    </location>
</feature>
<reference evidence="7" key="1">
    <citation type="submission" date="2025-08" db="UniProtKB">
        <authorList>
            <consortium name="RefSeq"/>
        </authorList>
    </citation>
    <scope>IDENTIFICATION</scope>
    <source>
        <tissue evidence="7">Entire body</tissue>
    </source>
</reference>
<dbReference type="FunFam" id="3.40.309.10:FF:000001">
    <property type="entry name" value="Mitochondrial aldehyde dehydrogenase 2"/>
    <property type="match status" value="1"/>
</dbReference>
<dbReference type="SUPFAM" id="SSF53720">
    <property type="entry name" value="ALDH-like"/>
    <property type="match status" value="1"/>
</dbReference>
<dbReference type="InterPro" id="IPR016163">
    <property type="entry name" value="Ald_DH_C"/>
</dbReference>
<dbReference type="GO" id="GO:0016620">
    <property type="term" value="F:oxidoreductase activity, acting on the aldehyde or oxo group of donors, NAD or NADP as acceptor"/>
    <property type="evidence" value="ECO:0007669"/>
    <property type="project" value="InterPro"/>
</dbReference>
<keyword evidence="6" id="KW-1185">Reference proteome</keyword>
<protein>
    <submittedName>
        <fullName evidence="7">Aldehyde dehydrogenase, mitochondrial</fullName>
    </submittedName>
</protein>
<evidence type="ECO:0000313" key="6">
    <source>
        <dbReference type="Proteomes" id="UP000192223"/>
    </source>
</evidence>
<dbReference type="Gene3D" id="3.40.605.10">
    <property type="entry name" value="Aldehyde Dehydrogenase, Chain A, domain 1"/>
    <property type="match status" value="1"/>
</dbReference>
<keyword evidence="2 4" id="KW-0560">Oxidoreductase</keyword>
<evidence type="ECO:0000259" key="5">
    <source>
        <dbReference type="Pfam" id="PF00171"/>
    </source>
</evidence>
<dbReference type="Gene3D" id="3.40.309.10">
    <property type="entry name" value="Aldehyde Dehydrogenase, Chain A, domain 2"/>
    <property type="match status" value="1"/>
</dbReference>
<dbReference type="FunFam" id="3.40.605.10:FF:000050">
    <property type="entry name" value="Aldehyde dehydrogenase, mitochondrial"/>
    <property type="match status" value="1"/>
</dbReference>